<evidence type="ECO:0000313" key="1">
    <source>
        <dbReference type="EMBL" id="OEJ75251.1"/>
    </source>
</evidence>
<accession>A0A1E5QKX5</accession>
<dbReference type="AlphaFoldDB" id="A0A1E5QKX5"/>
<dbReference type="STRING" id="1781255.BH720_11085"/>
<reference evidence="1" key="1">
    <citation type="submission" date="2016-09" db="EMBL/GenBank/DDBJ databases">
        <title>Draft genome of thermotolerant cyanobacterium Desertifilum sp. strain IPPAS B-1220.</title>
        <authorList>
            <person name="Sinetova M.A."/>
            <person name="Bolakhan K."/>
            <person name="Zayadan B.K."/>
            <person name="Mironov K.S."/>
            <person name="Ustinova V."/>
            <person name="Kupriyanova E.V."/>
            <person name="Sidorov R.A."/>
            <person name="Skrypnik A.N."/>
            <person name="Gogoleva N.E."/>
            <person name="Gogolev Y.V."/>
            <person name="Los D.A."/>
        </authorList>
    </citation>
    <scope>NUCLEOTIDE SEQUENCE [LARGE SCALE GENOMIC DNA]</scope>
    <source>
        <strain evidence="1">IPPAS B-1220</strain>
    </source>
</reference>
<dbReference type="OrthoDB" id="426600at2"/>
<name>A0A1E5QKX5_9CYAN</name>
<gene>
    <name evidence="1" type="ORF">BH720_11085</name>
</gene>
<organism evidence="1">
    <name type="scientific">Desertifilum tharense IPPAS B-1220</name>
    <dbReference type="NCBI Taxonomy" id="1781255"/>
    <lineage>
        <taxon>Bacteria</taxon>
        <taxon>Bacillati</taxon>
        <taxon>Cyanobacteriota</taxon>
        <taxon>Cyanophyceae</taxon>
        <taxon>Desertifilales</taxon>
        <taxon>Desertifilaceae</taxon>
        <taxon>Desertifilum</taxon>
    </lineage>
</organism>
<sequence length="75" mass="8743">MTPTMLRKLWSLIETTQAQLLLKLDDASLEQWLMRHLDLGRSLNGEECDILSHYIHSRLSLIRDLAQQRLSAELI</sequence>
<dbReference type="RefSeq" id="WP_069967250.1">
    <property type="nucleotide sequence ID" value="NZ_CM124774.1"/>
</dbReference>
<proteinExistence type="predicted"/>
<protein>
    <submittedName>
        <fullName evidence="1">Uncharacterized protein</fullName>
    </submittedName>
</protein>
<dbReference type="EMBL" id="MJGC01000053">
    <property type="protein sequence ID" value="OEJ75251.1"/>
    <property type="molecule type" value="Genomic_DNA"/>
</dbReference>
<comment type="caution">
    <text evidence="1">The sequence shown here is derived from an EMBL/GenBank/DDBJ whole genome shotgun (WGS) entry which is preliminary data.</text>
</comment>